<keyword evidence="1" id="KW-0472">Membrane</keyword>
<gene>
    <name evidence="2" type="ORF">KQR59_08620</name>
</gene>
<name>A0AAJ4TKX7_9GAMM</name>
<feature type="transmembrane region" description="Helical" evidence="1">
    <location>
        <begin position="6"/>
        <end position="28"/>
    </location>
</feature>
<sequence length="63" mass="7094">MIKNNLPLFSFIAGVLSIVLVLVVIILFPSLQITAITKNVVLAILLLPWIVFIISLLFFRKDK</sequence>
<feature type="transmembrane region" description="Helical" evidence="1">
    <location>
        <begin position="40"/>
        <end position="59"/>
    </location>
</feature>
<dbReference type="KEGG" id="fsr:KQR59_08620"/>
<protein>
    <submittedName>
        <fullName evidence="2">Uncharacterized protein</fullName>
    </submittedName>
</protein>
<keyword evidence="1" id="KW-1133">Transmembrane helix</keyword>
<proteinExistence type="predicted"/>
<reference evidence="2 3" key="1">
    <citation type="submission" date="2021-06" db="EMBL/GenBank/DDBJ databases">
        <title>Ulceroglandular infection and bacteremia caused by Francisella salimarina in an immunocompromised patient, France.</title>
        <authorList>
            <person name="Hennebique A."/>
            <person name="Caspar Y."/>
            <person name="Maurin M."/>
            <person name="Boisset S."/>
            <person name="Pelloux I."/>
            <person name="Gallego-Hernanz M.P."/>
            <person name="Burucoa C."/>
            <person name="Cazenave-Roblot F."/>
            <person name="Plouzeau C."/>
            <person name="Rammaert B."/>
        </authorList>
    </citation>
    <scope>NUCLEOTIDE SEQUENCE [LARGE SCALE GENOMIC DNA]</scope>
    <source>
        <strain evidence="2 3">CHUGA-F75</strain>
    </source>
</reference>
<dbReference type="EMBL" id="CP076680">
    <property type="protein sequence ID" value="QWU99149.1"/>
    <property type="molecule type" value="Genomic_DNA"/>
</dbReference>
<dbReference type="RefSeq" id="WP_013922339.1">
    <property type="nucleotide sequence ID" value="NZ_CP076680.1"/>
</dbReference>
<evidence type="ECO:0000256" key="1">
    <source>
        <dbReference type="SAM" id="Phobius"/>
    </source>
</evidence>
<evidence type="ECO:0000313" key="3">
    <source>
        <dbReference type="Proteomes" id="UP000683421"/>
    </source>
</evidence>
<dbReference type="AlphaFoldDB" id="A0AAJ4TKX7"/>
<dbReference type="Proteomes" id="UP000683421">
    <property type="component" value="Chromosome"/>
</dbReference>
<organism evidence="2 3">
    <name type="scientific">Francisella salimarina</name>
    <dbReference type="NCBI Taxonomy" id="2599927"/>
    <lineage>
        <taxon>Bacteria</taxon>
        <taxon>Pseudomonadati</taxon>
        <taxon>Pseudomonadota</taxon>
        <taxon>Gammaproteobacteria</taxon>
        <taxon>Thiotrichales</taxon>
        <taxon>Francisellaceae</taxon>
        <taxon>Francisella</taxon>
    </lineage>
</organism>
<keyword evidence="1" id="KW-0812">Transmembrane</keyword>
<accession>A0AAJ4TKX7</accession>
<keyword evidence="3" id="KW-1185">Reference proteome</keyword>
<evidence type="ECO:0000313" key="2">
    <source>
        <dbReference type="EMBL" id="QWU99149.1"/>
    </source>
</evidence>